<dbReference type="GO" id="GO:0006882">
    <property type="term" value="P:intracellular zinc ion homeostasis"/>
    <property type="evidence" value="ECO:0007669"/>
    <property type="project" value="TreeGrafter"/>
</dbReference>
<feature type="region of interest" description="Disordered" evidence="6">
    <location>
        <begin position="1"/>
        <end position="54"/>
    </location>
</feature>
<evidence type="ECO:0000313" key="8">
    <source>
        <dbReference type="EnsemblMetazoa" id="PPAI006316-PA"/>
    </source>
</evidence>
<dbReference type="PANTHER" id="PTHR16950:SF16">
    <property type="entry name" value="ZINC TRANSPORTER ZIP13"/>
    <property type="match status" value="1"/>
</dbReference>
<dbReference type="InterPro" id="IPR003689">
    <property type="entry name" value="ZIP"/>
</dbReference>
<evidence type="ECO:0000256" key="7">
    <source>
        <dbReference type="SAM" id="Phobius"/>
    </source>
</evidence>
<dbReference type="EnsemblMetazoa" id="PPAI006316-RA">
    <property type="protein sequence ID" value="PPAI006316-PA"/>
    <property type="gene ID" value="PPAI006316"/>
</dbReference>
<feature type="transmembrane region" description="Helical" evidence="7">
    <location>
        <begin position="127"/>
        <end position="144"/>
    </location>
</feature>
<accession>A0A1B0DEG7</accession>
<dbReference type="GO" id="GO:0005385">
    <property type="term" value="F:zinc ion transmembrane transporter activity"/>
    <property type="evidence" value="ECO:0007669"/>
    <property type="project" value="TreeGrafter"/>
</dbReference>
<proteinExistence type="inferred from homology"/>
<keyword evidence="4 7" id="KW-0472">Membrane</keyword>
<name>A0A1B0DEG7_PHLPP</name>
<dbReference type="EMBL" id="AJVK01032734">
    <property type="status" value="NOT_ANNOTATED_CDS"/>
    <property type="molecule type" value="Genomic_DNA"/>
</dbReference>
<keyword evidence="2 7" id="KW-0812">Transmembrane</keyword>
<evidence type="ECO:0000256" key="2">
    <source>
        <dbReference type="ARBA" id="ARBA00022692"/>
    </source>
</evidence>
<protein>
    <submittedName>
        <fullName evidence="8">Uncharacterized protein</fullName>
    </submittedName>
</protein>
<dbReference type="AlphaFoldDB" id="A0A1B0DEG7"/>
<dbReference type="Pfam" id="PF02535">
    <property type="entry name" value="Zip"/>
    <property type="match status" value="1"/>
</dbReference>
<evidence type="ECO:0000256" key="4">
    <source>
        <dbReference type="ARBA" id="ARBA00023136"/>
    </source>
</evidence>
<reference evidence="8" key="1">
    <citation type="submission" date="2022-08" db="UniProtKB">
        <authorList>
            <consortium name="EnsemblMetazoa"/>
        </authorList>
    </citation>
    <scope>IDENTIFICATION</scope>
    <source>
        <strain evidence="8">Israel</strain>
    </source>
</reference>
<comment type="similarity">
    <text evidence="5">Belongs to the ZIP transporter (TC 2.A.5) family. KE4/Catsup subfamily.</text>
</comment>
<feature type="transmembrane region" description="Helical" evidence="7">
    <location>
        <begin position="87"/>
        <end position="107"/>
    </location>
</feature>
<feature type="transmembrane region" description="Helical" evidence="7">
    <location>
        <begin position="282"/>
        <end position="305"/>
    </location>
</feature>
<sequence length="364" mass="39383">MSSVDSKSLFIRSESDEDSVPSGAPSLSPSLSSIAESFSRRPGSNSHPQQPQFVTFDGKKTRDIIVQVDIWATRSLMTSKLLNLKTLKLLLSFAVGGLLGDVFLHLLPEAWSGDMTTEGEHPSMRSGLWVLAGILIFTIVEKIFSGYTNADENNPQPKCVEIANCLLRKHGGKLPANGTAIKCTVNGKCDIEDVPNGCYLAAQERKEKEPQRKVAGYLNLLANSIDNFTHGLAIAGSFLVSFRHGVLATFAILLHEIPHEVGDFAILLRSGFSRWDAAKAQLLTAGAGLIGALVAIFGSSVTSAVETRTSWIMPFTAGGFLHISLVTVLPDLLQESDTRESLKQFTALIFGILVMAFMTIVFES</sequence>
<feature type="transmembrane region" description="Helical" evidence="7">
    <location>
        <begin position="311"/>
        <end position="333"/>
    </location>
</feature>
<dbReference type="EMBL" id="AJVK01032733">
    <property type="status" value="NOT_ANNOTATED_CDS"/>
    <property type="molecule type" value="Genomic_DNA"/>
</dbReference>
<evidence type="ECO:0000256" key="1">
    <source>
        <dbReference type="ARBA" id="ARBA00004141"/>
    </source>
</evidence>
<keyword evidence="3 7" id="KW-1133">Transmembrane helix</keyword>
<dbReference type="VEuPathDB" id="VectorBase:PPAI006316"/>
<dbReference type="Proteomes" id="UP000092462">
    <property type="component" value="Unassembled WGS sequence"/>
</dbReference>
<evidence type="ECO:0000256" key="5">
    <source>
        <dbReference type="ARBA" id="ARBA00038485"/>
    </source>
</evidence>
<feature type="compositionally biased region" description="Low complexity" evidence="6">
    <location>
        <begin position="20"/>
        <end position="37"/>
    </location>
</feature>
<dbReference type="GO" id="GO:0016020">
    <property type="term" value="C:membrane"/>
    <property type="evidence" value="ECO:0007669"/>
    <property type="project" value="UniProtKB-SubCell"/>
</dbReference>
<dbReference type="PANTHER" id="PTHR16950">
    <property type="entry name" value="ZINC TRANSPORTER SLC39A7 HISTIDINE-RICH MEMBRANE PROTEIN KE4"/>
    <property type="match status" value="1"/>
</dbReference>
<evidence type="ECO:0000313" key="9">
    <source>
        <dbReference type="Proteomes" id="UP000092462"/>
    </source>
</evidence>
<evidence type="ECO:0000256" key="6">
    <source>
        <dbReference type="SAM" id="MobiDB-lite"/>
    </source>
</evidence>
<dbReference type="EMBL" id="AJVK01032735">
    <property type="status" value="NOT_ANNOTATED_CDS"/>
    <property type="molecule type" value="Genomic_DNA"/>
</dbReference>
<comment type="subcellular location">
    <subcellularLocation>
        <location evidence="1">Membrane</location>
        <topology evidence="1">Multi-pass membrane protein</topology>
    </subcellularLocation>
</comment>
<keyword evidence="9" id="KW-1185">Reference proteome</keyword>
<feature type="compositionally biased region" description="Polar residues" evidence="6">
    <location>
        <begin position="42"/>
        <end position="53"/>
    </location>
</feature>
<organism evidence="8 9">
    <name type="scientific">Phlebotomus papatasi</name>
    <name type="common">Sandfly</name>
    <dbReference type="NCBI Taxonomy" id="29031"/>
    <lineage>
        <taxon>Eukaryota</taxon>
        <taxon>Metazoa</taxon>
        <taxon>Ecdysozoa</taxon>
        <taxon>Arthropoda</taxon>
        <taxon>Hexapoda</taxon>
        <taxon>Insecta</taxon>
        <taxon>Pterygota</taxon>
        <taxon>Neoptera</taxon>
        <taxon>Endopterygota</taxon>
        <taxon>Diptera</taxon>
        <taxon>Nematocera</taxon>
        <taxon>Psychodoidea</taxon>
        <taxon>Psychodidae</taxon>
        <taxon>Phlebotomus</taxon>
        <taxon>Phlebotomus</taxon>
    </lineage>
</organism>
<evidence type="ECO:0000256" key="3">
    <source>
        <dbReference type="ARBA" id="ARBA00022989"/>
    </source>
</evidence>
<feature type="transmembrane region" description="Helical" evidence="7">
    <location>
        <begin position="345"/>
        <end position="362"/>
    </location>
</feature>
<dbReference type="VEuPathDB" id="VectorBase:PPAPM1_010951"/>
<dbReference type="VEuPathDB" id="VectorBase:PPAPM1_002545"/>